<dbReference type="Proteomes" id="UP000664203">
    <property type="component" value="Unassembled WGS sequence"/>
</dbReference>
<accession>A0A8H3IQE9</accession>
<evidence type="ECO:0000313" key="3">
    <source>
        <dbReference type="Proteomes" id="UP000664203"/>
    </source>
</evidence>
<gene>
    <name evidence="2" type="ORF">ALECFALPRED_006873</name>
</gene>
<keyword evidence="3" id="KW-1185">Reference proteome</keyword>
<name>A0A8H3IQE9_9LECA</name>
<evidence type="ECO:0000256" key="1">
    <source>
        <dbReference type="SAM" id="MobiDB-lite"/>
    </source>
</evidence>
<dbReference type="PANTHER" id="PTHR40642">
    <property type="entry name" value="YALI0F31295P"/>
    <property type="match status" value="1"/>
</dbReference>
<comment type="caution">
    <text evidence="2">The sequence shown here is derived from an EMBL/GenBank/DDBJ whole genome shotgun (WGS) entry which is preliminary data.</text>
</comment>
<evidence type="ECO:0000313" key="2">
    <source>
        <dbReference type="EMBL" id="CAF9936517.1"/>
    </source>
</evidence>
<dbReference type="InterPro" id="IPR024526">
    <property type="entry name" value="DUF3807"/>
</dbReference>
<feature type="region of interest" description="Disordered" evidence="1">
    <location>
        <begin position="98"/>
        <end position="133"/>
    </location>
</feature>
<dbReference type="EMBL" id="CAJPDR010000446">
    <property type="protein sequence ID" value="CAF9936517.1"/>
    <property type="molecule type" value="Genomic_DNA"/>
</dbReference>
<feature type="region of interest" description="Disordered" evidence="1">
    <location>
        <begin position="200"/>
        <end position="229"/>
    </location>
</feature>
<proteinExistence type="predicted"/>
<dbReference type="PANTHER" id="PTHR40642:SF1">
    <property type="entry name" value="YALI0F31295P"/>
    <property type="match status" value="1"/>
</dbReference>
<dbReference type="OrthoDB" id="5422320at2759"/>
<dbReference type="AlphaFoldDB" id="A0A8H3IQE9"/>
<protein>
    <submittedName>
        <fullName evidence="2">Uncharacterized protein</fullName>
    </submittedName>
</protein>
<reference evidence="2" key="1">
    <citation type="submission" date="2021-03" db="EMBL/GenBank/DDBJ databases">
        <authorList>
            <person name="Tagirdzhanova G."/>
        </authorList>
    </citation>
    <scope>NUCLEOTIDE SEQUENCE</scope>
</reference>
<organism evidence="2 3">
    <name type="scientific">Alectoria fallacina</name>
    <dbReference type="NCBI Taxonomy" id="1903189"/>
    <lineage>
        <taxon>Eukaryota</taxon>
        <taxon>Fungi</taxon>
        <taxon>Dikarya</taxon>
        <taxon>Ascomycota</taxon>
        <taxon>Pezizomycotina</taxon>
        <taxon>Lecanoromycetes</taxon>
        <taxon>OSLEUM clade</taxon>
        <taxon>Lecanoromycetidae</taxon>
        <taxon>Lecanorales</taxon>
        <taxon>Lecanorineae</taxon>
        <taxon>Parmeliaceae</taxon>
        <taxon>Alectoria</taxon>
    </lineage>
</organism>
<dbReference type="Pfam" id="PF12720">
    <property type="entry name" value="DUF3807"/>
    <property type="match status" value="1"/>
</dbReference>
<sequence>MADICMPSPLQIPMVTQEDLYAFHARIFGSSAPGQLFRSDQELYNDAAYQEVLEVEHDDLGYYPDGAKRTLTDDQIAMFRHSEIYSIVRERQVRKENLEAQGGEQSEAIVSRSEEAVQGTALSGEEEEVQSDGEIKEVSAAVLESTPQYVKVTHAINKRKRAETDTGYVHGKKYASRSARGFVRELDSAAADDQVLDYGDEQPAAGVPRQFEDDTTQVKRSNQESQARPIEGKKIWWPIIEET</sequence>